<dbReference type="GO" id="GO:0000139">
    <property type="term" value="C:Golgi membrane"/>
    <property type="evidence" value="ECO:0007669"/>
    <property type="project" value="UniProtKB-SubCell"/>
</dbReference>
<evidence type="ECO:0000256" key="4">
    <source>
        <dbReference type="ARBA" id="ARBA00022679"/>
    </source>
</evidence>
<feature type="transmembrane region" description="Helical" evidence="6">
    <location>
        <begin position="20"/>
        <end position="37"/>
    </location>
</feature>
<evidence type="ECO:0000256" key="1">
    <source>
        <dbReference type="ARBA" id="ARBA00004323"/>
    </source>
</evidence>
<evidence type="ECO:0000313" key="9">
    <source>
        <dbReference type="RefSeq" id="XP_039142985.1"/>
    </source>
</evidence>
<dbReference type="RefSeq" id="XP_039142985.1">
    <property type="nucleotide sequence ID" value="XM_039287051.1"/>
</dbReference>
<comment type="subcellular location">
    <subcellularLocation>
        <location evidence="1">Golgi apparatus membrane</location>
        <topology evidence="1">Single-pass type II membrane protein</topology>
    </subcellularLocation>
</comment>
<accession>A0AB40CWM5</accession>
<dbReference type="AlphaFoldDB" id="A0AB40CWM5"/>
<comment type="pathway">
    <text evidence="2">Glycan metabolism.</text>
</comment>
<keyword evidence="6" id="KW-1133">Transmembrane helix</keyword>
<evidence type="ECO:0000256" key="5">
    <source>
        <dbReference type="ARBA" id="ARBA00023180"/>
    </source>
</evidence>
<dbReference type="PANTHER" id="PTHR20961">
    <property type="entry name" value="GLYCOSYLTRANSFERASE"/>
    <property type="match status" value="1"/>
</dbReference>
<keyword evidence="6" id="KW-0472">Membrane</keyword>
<dbReference type="InterPro" id="IPR007657">
    <property type="entry name" value="Glycosyltransferase_61"/>
</dbReference>
<reference evidence="9" key="1">
    <citation type="submission" date="2025-08" db="UniProtKB">
        <authorList>
            <consortium name="RefSeq"/>
        </authorList>
    </citation>
    <scope>IDENTIFICATION</scope>
</reference>
<evidence type="ECO:0000256" key="2">
    <source>
        <dbReference type="ARBA" id="ARBA00004881"/>
    </source>
</evidence>
<evidence type="ECO:0000256" key="3">
    <source>
        <dbReference type="ARBA" id="ARBA00022676"/>
    </source>
</evidence>
<dbReference type="PANTHER" id="PTHR20961:SF5">
    <property type="entry name" value="GLYCOSYLTRANSFERASE-RELATED"/>
    <property type="match status" value="1"/>
</dbReference>
<evidence type="ECO:0000256" key="6">
    <source>
        <dbReference type="SAM" id="Phobius"/>
    </source>
</evidence>
<organism evidence="8 9">
    <name type="scientific">Dioscorea cayennensis subsp. rotundata</name>
    <name type="common">White Guinea yam</name>
    <name type="synonym">Dioscorea rotundata</name>
    <dbReference type="NCBI Taxonomy" id="55577"/>
    <lineage>
        <taxon>Eukaryota</taxon>
        <taxon>Viridiplantae</taxon>
        <taxon>Streptophyta</taxon>
        <taxon>Embryophyta</taxon>
        <taxon>Tracheophyta</taxon>
        <taxon>Spermatophyta</taxon>
        <taxon>Magnoliopsida</taxon>
        <taxon>Liliopsida</taxon>
        <taxon>Dioscoreales</taxon>
        <taxon>Dioscoreaceae</taxon>
        <taxon>Dioscorea</taxon>
    </lineage>
</organism>
<protein>
    <submittedName>
        <fullName evidence="9">Alpha-1,3-arabinosyltransferase XAT2-like</fullName>
    </submittedName>
</protein>
<dbReference type="InterPro" id="IPR049625">
    <property type="entry name" value="Glyco_transf_61_cat"/>
</dbReference>
<feature type="domain" description="Glycosyltransferase 61 catalytic" evidence="7">
    <location>
        <begin position="207"/>
        <end position="397"/>
    </location>
</feature>
<sequence length="492" mass="56697">MGYEAKLIRSFSNVEPKKLGFGLLFACFMVSIAYISITKPYEQLPFSSISSRLSSVRINPVITVSMTSRVLDEGSEDAANQTALDVKEKENIIRLHQSSAQNHSDGRQEEFINCNVSDQRSNTCEMNGNIRIHGISSSVELLISDTAKTNQSWRIKPYARKKDNVAMANVREVSLKTSLNDRKLLRCDINHTAPAIVFSIGGYTGNFFHDFTDVLVPLFLTSHHFNGEVHFLVTNMRSWWINKYSLVFKKLSKYQVIDFDKDDKLRCFPKAIVGLRSHKELSIDPKRSPNNYTMLDFTKFMRSTYSLERETPIKYSIRKHNKPRLLIICRRRTRRFTNVNKITKMAEKLGFEVVVGEADSRTSMEKFAWMVNSCDVMMGVHGAGLTNLVFLPTNAILIQVVPWGNLDWISRSYFKEPAMDMKLRYLEYRISEEESTLMEVYPKDHPVFKDSFSIHKLGWNAIKDVFLDKQDVKLNVRRFRGVLVKALKLLHS</sequence>
<keyword evidence="4" id="KW-0808">Transferase</keyword>
<keyword evidence="8" id="KW-1185">Reference proteome</keyword>
<name>A0AB40CWM5_DIOCR</name>
<dbReference type="Proteomes" id="UP001515500">
    <property type="component" value="Chromosome 17"/>
</dbReference>
<evidence type="ECO:0000313" key="8">
    <source>
        <dbReference type="Proteomes" id="UP001515500"/>
    </source>
</evidence>
<dbReference type="Pfam" id="PF04577">
    <property type="entry name" value="Glyco_transf_61"/>
    <property type="match status" value="1"/>
</dbReference>
<keyword evidence="6" id="KW-0812">Transmembrane</keyword>
<dbReference type="GO" id="GO:0016763">
    <property type="term" value="F:pentosyltransferase activity"/>
    <property type="evidence" value="ECO:0007669"/>
    <property type="project" value="UniProtKB-ARBA"/>
</dbReference>
<keyword evidence="3" id="KW-0328">Glycosyltransferase</keyword>
<evidence type="ECO:0000259" key="7">
    <source>
        <dbReference type="Pfam" id="PF04577"/>
    </source>
</evidence>
<gene>
    <name evidence="9" type="primary">LOC120280273</name>
</gene>
<dbReference type="GeneID" id="120280273"/>
<keyword evidence="5" id="KW-0325">Glycoprotein</keyword>
<proteinExistence type="predicted"/>